<dbReference type="InterPro" id="IPR013107">
    <property type="entry name" value="Acyl-CoA_DH_C"/>
</dbReference>
<dbReference type="AlphaFoldDB" id="A0AAC9LCC8"/>
<feature type="domain" description="Acyl-CoA dehydrogenase C-terminal" evidence="2">
    <location>
        <begin position="229"/>
        <end position="358"/>
    </location>
</feature>
<gene>
    <name evidence="3" type="ORF">UA74_15780</name>
</gene>
<dbReference type="Pfam" id="PF08028">
    <property type="entry name" value="Acyl-CoA_dh_2"/>
    <property type="match status" value="1"/>
</dbReference>
<evidence type="ECO:0000313" key="3">
    <source>
        <dbReference type="EMBL" id="APU15208.1"/>
    </source>
</evidence>
<evidence type="ECO:0000259" key="2">
    <source>
        <dbReference type="Pfam" id="PF08028"/>
    </source>
</evidence>
<dbReference type="SUPFAM" id="SSF47203">
    <property type="entry name" value="Acyl-CoA dehydrogenase C-terminal domain-like"/>
    <property type="match status" value="1"/>
</dbReference>
<dbReference type="Gene3D" id="1.10.540.10">
    <property type="entry name" value="Acyl-CoA dehydrogenase/oxidase, N-terminal domain"/>
    <property type="match status" value="1"/>
</dbReference>
<reference evidence="4" key="1">
    <citation type="submission" date="2016-06" db="EMBL/GenBank/DDBJ databases">
        <title>Complete genome sequence of Actinoalloteichus fjordicus DSM 46855 (=ADI127-17), type strain of the new species Actinoalloteichus fjordicus.</title>
        <authorList>
            <person name="Ruckert C."/>
            <person name="Nouioui I."/>
            <person name="Willmese J."/>
            <person name="van Wezel G."/>
            <person name="Klenk H.-P."/>
            <person name="Kalinowski J."/>
            <person name="Zotchev S.B."/>
        </authorList>
    </citation>
    <scope>NUCLEOTIDE SEQUENCE [LARGE SCALE GENOMIC DNA]</scope>
    <source>
        <strain evidence="4">ADI127-7</strain>
    </source>
</reference>
<dbReference type="RefSeq" id="WP_157442234.1">
    <property type="nucleotide sequence ID" value="NZ_CP016076.1"/>
</dbReference>
<evidence type="ECO:0000313" key="4">
    <source>
        <dbReference type="Proteomes" id="UP000185511"/>
    </source>
</evidence>
<proteinExistence type="predicted"/>
<dbReference type="KEGG" id="acad:UA74_15780"/>
<dbReference type="InterPro" id="IPR037069">
    <property type="entry name" value="AcylCoA_DH/ox_N_sf"/>
</dbReference>
<keyword evidence="1" id="KW-0560">Oxidoreductase</keyword>
<dbReference type="EMBL" id="CP016076">
    <property type="protein sequence ID" value="APU15208.1"/>
    <property type="molecule type" value="Genomic_DNA"/>
</dbReference>
<dbReference type="Proteomes" id="UP000185511">
    <property type="component" value="Chromosome"/>
</dbReference>
<evidence type="ECO:0000256" key="1">
    <source>
        <dbReference type="ARBA" id="ARBA00023002"/>
    </source>
</evidence>
<dbReference type="InterPro" id="IPR036250">
    <property type="entry name" value="AcylCo_DH-like_C"/>
</dbReference>
<keyword evidence="4" id="KW-1185">Reference proteome</keyword>
<name>A0AAC9LCC8_9PSEU</name>
<organism evidence="3 4">
    <name type="scientific">Actinoalloteichus fjordicus</name>
    <dbReference type="NCBI Taxonomy" id="1612552"/>
    <lineage>
        <taxon>Bacteria</taxon>
        <taxon>Bacillati</taxon>
        <taxon>Actinomycetota</taxon>
        <taxon>Actinomycetes</taxon>
        <taxon>Pseudonocardiales</taxon>
        <taxon>Pseudonocardiaceae</taxon>
        <taxon>Actinoalloteichus</taxon>
    </lineage>
</organism>
<dbReference type="GO" id="GO:0016627">
    <property type="term" value="F:oxidoreductase activity, acting on the CH-CH group of donors"/>
    <property type="evidence" value="ECO:0007669"/>
    <property type="project" value="InterPro"/>
</dbReference>
<dbReference type="SUPFAM" id="SSF56645">
    <property type="entry name" value="Acyl-CoA dehydrogenase NM domain-like"/>
    <property type="match status" value="1"/>
</dbReference>
<dbReference type="Gene3D" id="1.20.140.10">
    <property type="entry name" value="Butyryl-CoA Dehydrogenase, subunit A, domain 3"/>
    <property type="match status" value="1"/>
</dbReference>
<dbReference type="Gene3D" id="2.40.110.10">
    <property type="entry name" value="Butyryl-CoA Dehydrogenase, subunit A, domain 2"/>
    <property type="match status" value="1"/>
</dbReference>
<dbReference type="InterPro" id="IPR009100">
    <property type="entry name" value="AcylCoA_DH/oxidase_NM_dom_sf"/>
</dbReference>
<sequence>MTVVQEHLALAGFDAVERLSEAAKAHREHGERHGTLHPKVWRMLEESVLPRVAVPTHCGGLEWSVPRILDAVHQVAAADPAAGWVVAIHAPAGAFLSRLDPAVARDLAGRNPVIAGSSLPAGITEQHGTNVRLSGRWPLVTGAPAMTLTALAAPVRSVEGTQAPRWWLVPRDAVTVKEDWDALGLRGSASFTVACDTEVPLAHSIALTDPPRLDTPLYRYPLYGLMAGCIAAVAQATATRALTAFTELAATTDTRHPAGTLADQPIAQTIFARAHGRIRAAAALLETATTAAWTSALIGEVPAGERALLRSACCQMAEAAEHACRDLFDAAGTAAVHRRHGLEGCWRDAVVISRHALVAARGRQLTGAYELSATTGKDL</sequence>
<accession>A0AAC9LCC8</accession>
<dbReference type="InterPro" id="IPR046373">
    <property type="entry name" value="Acyl-CoA_Oxase/DH_mid-dom_sf"/>
</dbReference>
<protein>
    <submittedName>
        <fullName evidence="3">Acyl-CoA dehydrogenase</fullName>
    </submittedName>
</protein>
<dbReference type="GO" id="GO:0050660">
    <property type="term" value="F:flavin adenine dinucleotide binding"/>
    <property type="evidence" value="ECO:0007669"/>
    <property type="project" value="InterPro"/>
</dbReference>
<dbReference type="PIRSF" id="PIRSF016578">
    <property type="entry name" value="HsaA"/>
    <property type="match status" value="1"/>
</dbReference>